<feature type="domain" description="RNA polymerase sigma-70 region 2" evidence="7">
    <location>
        <begin position="38"/>
        <end position="102"/>
    </location>
</feature>
<dbReference type="InterPro" id="IPR036388">
    <property type="entry name" value="WH-like_DNA-bd_sf"/>
</dbReference>
<keyword evidence="2 6" id="KW-0805">Transcription regulation</keyword>
<dbReference type="EMBL" id="DRXW01000059">
    <property type="protein sequence ID" value="HHR33491.1"/>
    <property type="molecule type" value="Genomic_DNA"/>
</dbReference>
<sequence length="204" mass="24089">MDSKNERKDDSRGQNKWNDEISLIRALSKGHEEAYRYLYKVYAPKIGALVKSYLGTDDIDDVIQEVFVRIYKNIKKFRGDSKLSTWIYRITVNVCNNVYKKLKNKGLSVDLMEPDDEEEYTYQFSTDEDVRKNVTDEILYEKLRKVLDTLNPEDRAILFMKEIDGLTYEEIGEILKRPEGTIKSKLHYIKEKIRRALEEVISDE</sequence>
<evidence type="ECO:0000259" key="7">
    <source>
        <dbReference type="Pfam" id="PF04542"/>
    </source>
</evidence>
<dbReference type="InterPro" id="IPR007627">
    <property type="entry name" value="RNA_pol_sigma70_r2"/>
</dbReference>
<feature type="domain" description="RNA polymerase sigma factor 70 region 4 type 2" evidence="8">
    <location>
        <begin position="141"/>
        <end position="192"/>
    </location>
</feature>
<organism evidence="9">
    <name type="scientific">Fervidobacterium nodosum</name>
    <dbReference type="NCBI Taxonomy" id="2424"/>
    <lineage>
        <taxon>Bacteria</taxon>
        <taxon>Thermotogati</taxon>
        <taxon>Thermotogota</taxon>
        <taxon>Thermotogae</taxon>
        <taxon>Thermotogales</taxon>
        <taxon>Fervidobacteriaceae</taxon>
        <taxon>Fervidobacterium</taxon>
    </lineage>
</organism>
<dbReference type="GO" id="GO:0016987">
    <property type="term" value="F:sigma factor activity"/>
    <property type="evidence" value="ECO:0007669"/>
    <property type="project" value="UniProtKB-KW"/>
</dbReference>
<evidence type="ECO:0000256" key="6">
    <source>
        <dbReference type="RuleBase" id="RU000716"/>
    </source>
</evidence>
<evidence type="ECO:0000256" key="2">
    <source>
        <dbReference type="ARBA" id="ARBA00023015"/>
    </source>
</evidence>
<dbReference type="InterPro" id="IPR039425">
    <property type="entry name" value="RNA_pol_sigma-70-like"/>
</dbReference>
<protein>
    <recommendedName>
        <fullName evidence="6">RNA polymerase sigma factor</fullName>
    </recommendedName>
</protein>
<comment type="similarity">
    <text evidence="1 6">Belongs to the sigma-70 factor family. ECF subfamily.</text>
</comment>
<evidence type="ECO:0000256" key="3">
    <source>
        <dbReference type="ARBA" id="ARBA00023082"/>
    </source>
</evidence>
<reference evidence="9" key="1">
    <citation type="journal article" date="2020" name="mSystems">
        <title>Genome- and Community-Level Interaction Insights into Carbon Utilization and Element Cycling Functions of Hydrothermarchaeota in Hydrothermal Sediment.</title>
        <authorList>
            <person name="Zhou Z."/>
            <person name="Liu Y."/>
            <person name="Xu W."/>
            <person name="Pan J."/>
            <person name="Luo Z.H."/>
            <person name="Li M."/>
        </authorList>
    </citation>
    <scope>NUCLEOTIDE SEQUENCE [LARGE SCALE GENOMIC DNA]</scope>
    <source>
        <strain evidence="9">SpSt-1088</strain>
    </source>
</reference>
<comment type="caution">
    <text evidence="9">The sequence shown here is derived from an EMBL/GenBank/DDBJ whole genome shotgun (WGS) entry which is preliminary data.</text>
</comment>
<proteinExistence type="inferred from homology"/>
<dbReference type="Gene3D" id="1.10.1740.10">
    <property type="match status" value="1"/>
</dbReference>
<evidence type="ECO:0000256" key="4">
    <source>
        <dbReference type="ARBA" id="ARBA00023125"/>
    </source>
</evidence>
<dbReference type="SUPFAM" id="SSF88946">
    <property type="entry name" value="Sigma2 domain of RNA polymerase sigma factors"/>
    <property type="match status" value="1"/>
</dbReference>
<dbReference type="InterPro" id="IPR000838">
    <property type="entry name" value="RNA_pol_sigma70_ECF_CS"/>
</dbReference>
<evidence type="ECO:0000256" key="1">
    <source>
        <dbReference type="ARBA" id="ARBA00010641"/>
    </source>
</evidence>
<dbReference type="PROSITE" id="PS01063">
    <property type="entry name" value="SIGMA70_ECF"/>
    <property type="match status" value="1"/>
</dbReference>
<accession>A0A7C5Y7U7</accession>
<keyword evidence="3 6" id="KW-0731">Sigma factor</keyword>
<dbReference type="InterPro" id="IPR013325">
    <property type="entry name" value="RNA_pol_sigma_r2"/>
</dbReference>
<dbReference type="GO" id="GO:0006352">
    <property type="term" value="P:DNA-templated transcription initiation"/>
    <property type="evidence" value="ECO:0007669"/>
    <property type="project" value="InterPro"/>
</dbReference>
<keyword evidence="5 6" id="KW-0804">Transcription</keyword>
<dbReference type="SUPFAM" id="SSF88659">
    <property type="entry name" value="Sigma3 and sigma4 domains of RNA polymerase sigma factors"/>
    <property type="match status" value="1"/>
</dbReference>
<dbReference type="Gene3D" id="1.10.10.10">
    <property type="entry name" value="Winged helix-like DNA-binding domain superfamily/Winged helix DNA-binding domain"/>
    <property type="match status" value="1"/>
</dbReference>
<dbReference type="AlphaFoldDB" id="A0A7C5Y7U7"/>
<dbReference type="Pfam" id="PF04542">
    <property type="entry name" value="Sigma70_r2"/>
    <property type="match status" value="1"/>
</dbReference>
<dbReference type="PANTHER" id="PTHR43133:SF51">
    <property type="entry name" value="RNA POLYMERASE SIGMA FACTOR"/>
    <property type="match status" value="1"/>
</dbReference>
<dbReference type="InterPro" id="IPR014284">
    <property type="entry name" value="RNA_pol_sigma-70_dom"/>
</dbReference>
<dbReference type="InterPro" id="IPR013249">
    <property type="entry name" value="RNA_pol_sigma70_r4_t2"/>
</dbReference>
<evidence type="ECO:0000313" key="9">
    <source>
        <dbReference type="EMBL" id="HHR33491.1"/>
    </source>
</evidence>
<dbReference type="GO" id="GO:0003677">
    <property type="term" value="F:DNA binding"/>
    <property type="evidence" value="ECO:0007669"/>
    <property type="project" value="UniProtKB-KW"/>
</dbReference>
<evidence type="ECO:0000256" key="5">
    <source>
        <dbReference type="ARBA" id="ARBA00023163"/>
    </source>
</evidence>
<name>A0A7C5Y7U7_9BACT</name>
<dbReference type="Pfam" id="PF08281">
    <property type="entry name" value="Sigma70_r4_2"/>
    <property type="match status" value="1"/>
</dbReference>
<dbReference type="PANTHER" id="PTHR43133">
    <property type="entry name" value="RNA POLYMERASE ECF-TYPE SIGMA FACTO"/>
    <property type="match status" value="1"/>
</dbReference>
<dbReference type="InterPro" id="IPR013324">
    <property type="entry name" value="RNA_pol_sigma_r3/r4-like"/>
</dbReference>
<dbReference type="CDD" id="cd06171">
    <property type="entry name" value="Sigma70_r4"/>
    <property type="match status" value="1"/>
</dbReference>
<dbReference type="NCBIfam" id="TIGR02937">
    <property type="entry name" value="sigma70-ECF"/>
    <property type="match status" value="1"/>
</dbReference>
<evidence type="ECO:0000259" key="8">
    <source>
        <dbReference type="Pfam" id="PF08281"/>
    </source>
</evidence>
<keyword evidence="4 6" id="KW-0238">DNA-binding</keyword>
<gene>
    <name evidence="9" type="ORF">ENM46_00915</name>
</gene>